<comment type="catalytic activity">
    <reaction evidence="1">
        <text>ATP + protein L-histidine = ADP + protein N-phospho-L-histidine.</text>
        <dbReference type="EC" id="2.7.13.3"/>
    </reaction>
</comment>
<keyword evidence="18" id="KW-1185">Reference proteome</keyword>
<evidence type="ECO:0000256" key="3">
    <source>
        <dbReference type="ARBA" id="ARBA00012438"/>
    </source>
</evidence>
<evidence type="ECO:0000256" key="5">
    <source>
        <dbReference type="ARBA" id="ARBA00022553"/>
    </source>
</evidence>
<feature type="transmembrane region" description="Helical" evidence="14">
    <location>
        <begin position="156"/>
        <end position="176"/>
    </location>
</feature>
<dbReference type="EC" id="2.7.13.3" evidence="3"/>
<dbReference type="InterPro" id="IPR050398">
    <property type="entry name" value="HssS/ArlS-like"/>
</dbReference>
<evidence type="ECO:0000256" key="8">
    <source>
        <dbReference type="ARBA" id="ARBA00022741"/>
    </source>
</evidence>
<keyword evidence="7 14" id="KW-0812">Transmembrane</keyword>
<evidence type="ECO:0000256" key="7">
    <source>
        <dbReference type="ARBA" id="ARBA00022692"/>
    </source>
</evidence>
<dbReference type="Pfam" id="PF00512">
    <property type="entry name" value="HisKA"/>
    <property type="match status" value="1"/>
</dbReference>
<dbReference type="Proteomes" id="UP000005695">
    <property type="component" value="Unassembled WGS sequence"/>
</dbReference>
<dbReference type="SMART" id="SM00388">
    <property type="entry name" value="HisKA"/>
    <property type="match status" value="1"/>
</dbReference>
<dbReference type="PANTHER" id="PTHR45528">
    <property type="entry name" value="SENSOR HISTIDINE KINASE CPXA"/>
    <property type="match status" value="1"/>
</dbReference>
<reference evidence="17" key="2">
    <citation type="submission" date="2006-05" db="EMBL/GenBank/DDBJ databases">
        <title>Sequencing of the draft genome and assembly of Desulfuromonas acetoxidans DSM 684.</title>
        <authorList>
            <consortium name="US DOE Joint Genome Institute (JGI-PGF)"/>
            <person name="Copeland A."/>
            <person name="Lucas S."/>
            <person name="Lapidus A."/>
            <person name="Barry K."/>
            <person name="Detter J.C."/>
            <person name="Glavina del Rio T."/>
            <person name="Hammon N."/>
            <person name="Israni S."/>
            <person name="Dalin E."/>
            <person name="Tice H."/>
            <person name="Bruce D."/>
            <person name="Pitluck S."/>
            <person name="Richardson P."/>
        </authorList>
    </citation>
    <scope>NUCLEOTIDE SEQUENCE [LARGE SCALE GENOMIC DNA]</scope>
    <source>
        <strain evidence="17">DSM 684</strain>
    </source>
</reference>
<evidence type="ECO:0000256" key="9">
    <source>
        <dbReference type="ARBA" id="ARBA00022777"/>
    </source>
</evidence>
<keyword evidence="13 14" id="KW-0472">Membrane</keyword>
<keyword evidence="10" id="KW-0067">ATP-binding</keyword>
<dbReference type="AlphaFoldDB" id="Q1K348"/>
<proteinExistence type="predicted"/>
<evidence type="ECO:0000256" key="11">
    <source>
        <dbReference type="ARBA" id="ARBA00022989"/>
    </source>
</evidence>
<evidence type="ECO:0000256" key="14">
    <source>
        <dbReference type="SAM" id="Phobius"/>
    </source>
</evidence>
<dbReference type="Gene3D" id="6.10.340.10">
    <property type="match status" value="1"/>
</dbReference>
<keyword evidence="9 17" id="KW-0418">Kinase</keyword>
<comment type="caution">
    <text evidence="17">The sequence shown here is derived from an EMBL/GenBank/DDBJ whole genome shotgun (WGS) entry which is preliminary data.</text>
</comment>
<dbReference type="Gene3D" id="1.10.287.130">
    <property type="match status" value="1"/>
</dbReference>
<dbReference type="SUPFAM" id="SSF55874">
    <property type="entry name" value="ATPase domain of HSP90 chaperone/DNA topoisomerase II/histidine kinase"/>
    <property type="match status" value="1"/>
</dbReference>
<dbReference type="SUPFAM" id="SSF47384">
    <property type="entry name" value="Homodimeric domain of signal transducing histidine kinase"/>
    <property type="match status" value="1"/>
</dbReference>
<evidence type="ECO:0000256" key="4">
    <source>
        <dbReference type="ARBA" id="ARBA00022475"/>
    </source>
</evidence>
<organism evidence="17 18">
    <name type="scientific">Desulfuromonas acetoxidans (strain DSM 684 / 11070)</name>
    <dbReference type="NCBI Taxonomy" id="281689"/>
    <lineage>
        <taxon>Bacteria</taxon>
        <taxon>Pseudomonadati</taxon>
        <taxon>Thermodesulfobacteriota</taxon>
        <taxon>Desulfuromonadia</taxon>
        <taxon>Desulfuromonadales</taxon>
        <taxon>Desulfuromonadaceae</taxon>
        <taxon>Desulfuromonas</taxon>
    </lineage>
</organism>
<dbReference type="GO" id="GO:0005886">
    <property type="term" value="C:plasma membrane"/>
    <property type="evidence" value="ECO:0007669"/>
    <property type="project" value="UniProtKB-SubCell"/>
</dbReference>
<reference evidence="17" key="1">
    <citation type="submission" date="2006-05" db="EMBL/GenBank/DDBJ databases">
        <title>Annotation of the draft genome assembly of Desulfuromonas acetoxidans DSM 684.</title>
        <authorList>
            <consortium name="US DOE Joint Genome Institute (JGI-ORNL)"/>
            <person name="Larimer F."/>
            <person name="Land M."/>
            <person name="Hauser L."/>
        </authorList>
    </citation>
    <scope>NUCLEOTIDE SEQUENCE [LARGE SCALE GENOMIC DNA]</scope>
    <source>
        <strain evidence="17">DSM 684</strain>
    </source>
</reference>
<dbReference type="InterPro" id="IPR036097">
    <property type="entry name" value="HisK_dim/P_sf"/>
</dbReference>
<feature type="domain" description="HAMP" evidence="16">
    <location>
        <begin position="177"/>
        <end position="231"/>
    </location>
</feature>
<keyword evidence="4" id="KW-1003">Cell membrane</keyword>
<dbReference type="GO" id="GO:0005524">
    <property type="term" value="F:ATP binding"/>
    <property type="evidence" value="ECO:0007669"/>
    <property type="project" value="UniProtKB-KW"/>
</dbReference>
<accession>Q1K348</accession>
<evidence type="ECO:0000259" key="16">
    <source>
        <dbReference type="PROSITE" id="PS50885"/>
    </source>
</evidence>
<name>Q1K348_DESA6</name>
<evidence type="ECO:0000256" key="13">
    <source>
        <dbReference type="ARBA" id="ARBA00023136"/>
    </source>
</evidence>
<sequence length="452" mass="50349">MDRLYMRIFLSFWLTVTLAGAIMAVLAYVNHPPERAFPDHNFADRAVASYAQDARVALQQGGVEGWRRYVQSHRDRSTQLFIFDEDGHPLLPRRMKQDLAPLARQVFAEKKLIITHRGRNVYFAQPFVDHLQRPAVFLVKLRLPTPPPRRGYFRPVPLLFLGVFLLVGGLVCWWLARSLTSPIQTLRNAAQQFATGNLSVRVGDAISGRSEIKELANDFDAMAARIEQQVESQQRLQRDISHELRSPLARLNVALELARQRSGHEAEPALNRIEREAERLNEMIGQLLSLNQLETAVLSLDESIDLASLISELVADANFEAHSRQVRVEVDAFDAVVVKGSEQLLAGAIENILRNAVRYTAEDTVVQVAVTPAENQRVSLIVRDHGPGVPEASVEKIFQPFYRVDDARERRSGGTGIGLAIADRAIRRHGGTITAHNAAGGGLEVVISLPLA</sequence>
<protein>
    <recommendedName>
        <fullName evidence="3">histidine kinase</fullName>
        <ecNumber evidence="3">2.7.13.3</ecNumber>
    </recommendedName>
</protein>
<dbReference type="PRINTS" id="PR00344">
    <property type="entry name" value="BCTRLSENSOR"/>
</dbReference>
<dbReference type="GO" id="GO:0000155">
    <property type="term" value="F:phosphorelay sensor kinase activity"/>
    <property type="evidence" value="ECO:0007669"/>
    <property type="project" value="InterPro"/>
</dbReference>
<comment type="subcellular location">
    <subcellularLocation>
        <location evidence="2">Cell membrane</location>
        <topology evidence="2">Multi-pass membrane protein</topology>
    </subcellularLocation>
</comment>
<dbReference type="InterPro" id="IPR003594">
    <property type="entry name" value="HATPase_dom"/>
</dbReference>
<evidence type="ECO:0000313" key="18">
    <source>
        <dbReference type="Proteomes" id="UP000005695"/>
    </source>
</evidence>
<evidence type="ECO:0000259" key="15">
    <source>
        <dbReference type="PROSITE" id="PS50109"/>
    </source>
</evidence>
<evidence type="ECO:0000313" key="17">
    <source>
        <dbReference type="EMBL" id="EAT17126.1"/>
    </source>
</evidence>
<evidence type="ECO:0000256" key="1">
    <source>
        <dbReference type="ARBA" id="ARBA00000085"/>
    </source>
</evidence>
<dbReference type="PROSITE" id="PS50885">
    <property type="entry name" value="HAMP"/>
    <property type="match status" value="1"/>
</dbReference>
<dbReference type="EMBL" id="AAEW02000002">
    <property type="protein sequence ID" value="EAT17126.1"/>
    <property type="molecule type" value="Genomic_DNA"/>
</dbReference>
<evidence type="ECO:0000256" key="6">
    <source>
        <dbReference type="ARBA" id="ARBA00022679"/>
    </source>
</evidence>
<dbReference type="InterPro" id="IPR004358">
    <property type="entry name" value="Sig_transdc_His_kin-like_C"/>
</dbReference>
<dbReference type="InterPro" id="IPR003660">
    <property type="entry name" value="HAMP_dom"/>
</dbReference>
<dbReference type="CDD" id="cd06225">
    <property type="entry name" value="HAMP"/>
    <property type="match status" value="1"/>
</dbReference>
<dbReference type="InterPro" id="IPR003661">
    <property type="entry name" value="HisK_dim/P_dom"/>
</dbReference>
<dbReference type="Pfam" id="PF00672">
    <property type="entry name" value="HAMP"/>
    <property type="match status" value="1"/>
</dbReference>
<dbReference type="SUPFAM" id="SSF158472">
    <property type="entry name" value="HAMP domain-like"/>
    <property type="match status" value="1"/>
</dbReference>
<evidence type="ECO:0000256" key="10">
    <source>
        <dbReference type="ARBA" id="ARBA00022840"/>
    </source>
</evidence>
<dbReference type="Pfam" id="PF02518">
    <property type="entry name" value="HATPase_c"/>
    <property type="match status" value="1"/>
</dbReference>
<dbReference type="PANTHER" id="PTHR45528:SF1">
    <property type="entry name" value="SENSOR HISTIDINE KINASE CPXA"/>
    <property type="match status" value="1"/>
</dbReference>
<dbReference type="PROSITE" id="PS50109">
    <property type="entry name" value="HIS_KIN"/>
    <property type="match status" value="1"/>
</dbReference>
<evidence type="ECO:0000256" key="2">
    <source>
        <dbReference type="ARBA" id="ARBA00004651"/>
    </source>
</evidence>
<keyword evidence="12" id="KW-0902">Two-component regulatory system</keyword>
<dbReference type="RefSeq" id="WP_005998059.1">
    <property type="nucleotide sequence ID" value="NZ_AAEW02000002.1"/>
</dbReference>
<keyword evidence="6" id="KW-0808">Transferase</keyword>
<dbReference type="InterPro" id="IPR005467">
    <property type="entry name" value="His_kinase_dom"/>
</dbReference>
<dbReference type="CDD" id="cd00082">
    <property type="entry name" value="HisKA"/>
    <property type="match status" value="1"/>
</dbReference>
<dbReference type="InterPro" id="IPR036890">
    <property type="entry name" value="HATPase_C_sf"/>
</dbReference>
<dbReference type="OrthoDB" id="9815202at2"/>
<keyword evidence="5" id="KW-0597">Phosphoprotein</keyword>
<dbReference type="SMART" id="SM00387">
    <property type="entry name" value="HATPase_c"/>
    <property type="match status" value="1"/>
</dbReference>
<dbReference type="SMART" id="SM00304">
    <property type="entry name" value="HAMP"/>
    <property type="match status" value="1"/>
</dbReference>
<dbReference type="FunFam" id="3.30.565.10:FF:000006">
    <property type="entry name" value="Sensor histidine kinase WalK"/>
    <property type="match status" value="1"/>
</dbReference>
<feature type="domain" description="Histidine kinase" evidence="15">
    <location>
        <begin position="239"/>
        <end position="452"/>
    </location>
</feature>
<dbReference type="Gene3D" id="3.30.565.10">
    <property type="entry name" value="Histidine kinase-like ATPase, C-terminal domain"/>
    <property type="match status" value="1"/>
</dbReference>
<keyword evidence="8" id="KW-0547">Nucleotide-binding</keyword>
<gene>
    <name evidence="17" type="ORF">Dace_2992</name>
</gene>
<evidence type="ECO:0000256" key="12">
    <source>
        <dbReference type="ARBA" id="ARBA00023012"/>
    </source>
</evidence>
<keyword evidence="11 14" id="KW-1133">Transmembrane helix</keyword>